<evidence type="ECO:0000313" key="2">
    <source>
        <dbReference type="EMBL" id="TWP53338.1"/>
    </source>
</evidence>
<organism evidence="2 3">
    <name type="scientific">Lentzea tibetensis</name>
    <dbReference type="NCBI Taxonomy" id="2591470"/>
    <lineage>
        <taxon>Bacteria</taxon>
        <taxon>Bacillati</taxon>
        <taxon>Actinomycetota</taxon>
        <taxon>Actinomycetes</taxon>
        <taxon>Pseudonocardiales</taxon>
        <taxon>Pseudonocardiaceae</taxon>
        <taxon>Lentzea</taxon>
    </lineage>
</organism>
<evidence type="ECO:0000313" key="3">
    <source>
        <dbReference type="Proteomes" id="UP000316639"/>
    </source>
</evidence>
<evidence type="ECO:0000259" key="1">
    <source>
        <dbReference type="Pfam" id="PF12697"/>
    </source>
</evidence>
<dbReference type="RefSeq" id="WP_146349749.1">
    <property type="nucleotide sequence ID" value="NZ_VOBR01000003.1"/>
</dbReference>
<dbReference type="AlphaFoldDB" id="A0A563F0N3"/>
<comment type="caution">
    <text evidence="2">The sequence shown here is derived from an EMBL/GenBank/DDBJ whole genome shotgun (WGS) entry which is preliminary data.</text>
</comment>
<reference evidence="2 3" key="1">
    <citation type="submission" date="2019-07" db="EMBL/GenBank/DDBJ databases">
        <title>Lentzea xizangensis sp. nov., isolated from Qinghai-Tibetan Plateau Soils.</title>
        <authorList>
            <person name="Huang J."/>
        </authorList>
    </citation>
    <scope>NUCLEOTIDE SEQUENCE [LARGE SCALE GENOMIC DNA]</scope>
    <source>
        <strain evidence="2 3">FXJ1.1311</strain>
    </source>
</reference>
<dbReference type="Proteomes" id="UP000316639">
    <property type="component" value="Unassembled WGS sequence"/>
</dbReference>
<dbReference type="Pfam" id="PF12697">
    <property type="entry name" value="Abhydrolase_6"/>
    <property type="match status" value="1"/>
</dbReference>
<dbReference type="SUPFAM" id="SSF53474">
    <property type="entry name" value="alpha/beta-Hydrolases"/>
    <property type="match status" value="1"/>
</dbReference>
<dbReference type="PANTHER" id="PTHR43798">
    <property type="entry name" value="MONOACYLGLYCEROL LIPASE"/>
    <property type="match status" value="1"/>
</dbReference>
<keyword evidence="3" id="KW-1185">Reference proteome</keyword>
<proteinExistence type="predicted"/>
<dbReference type="InterPro" id="IPR029058">
    <property type="entry name" value="AB_hydrolase_fold"/>
</dbReference>
<gene>
    <name evidence="2" type="ORF">FKR81_05060</name>
</gene>
<name>A0A563F0N3_9PSEU</name>
<accession>A0A563F0N3</accession>
<dbReference type="OrthoDB" id="9785847at2"/>
<dbReference type="PRINTS" id="PR00111">
    <property type="entry name" value="ABHYDROLASE"/>
</dbReference>
<keyword evidence="2" id="KW-0378">Hydrolase</keyword>
<dbReference type="InterPro" id="IPR050266">
    <property type="entry name" value="AB_hydrolase_sf"/>
</dbReference>
<dbReference type="GO" id="GO:0016787">
    <property type="term" value="F:hydrolase activity"/>
    <property type="evidence" value="ECO:0007669"/>
    <property type="project" value="UniProtKB-KW"/>
</dbReference>
<protein>
    <submittedName>
        <fullName evidence="2">Alpha/beta fold hydrolase</fullName>
    </submittedName>
</protein>
<feature type="domain" description="AB hydrolase-1" evidence="1">
    <location>
        <begin position="14"/>
        <end position="243"/>
    </location>
</feature>
<dbReference type="InterPro" id="IPR000073">
    <property type="entry name" value="AB_hydrolase_1"/>
</dbReference>
<sequence length="251" mass="27665">MELAFDDEGAGPALVLVHGHPFNRSMWRPQVEHFRSSHRVIAPDLRGYGASPVVPGKTPLAAFAWDIADLLDRLKVENCIMAGLSMGGQIVMEFHRLFPERLRGMVLADTSPVGETPEGKEFRYATAERLLAEGMEPYADEVLPLMVSPANAEASKIVLEMMRASPPEGAAAALRGRAERPDYVESLAHTETKTLIVVGREDAYTPVNEAEELHSRMRDSELVIVEGAAHLPNLERPEEFNAALERFLGRA</sequence>
<dbReference type="EMBL" id="VOBR01000003">
    <property type="protein sequence ID" value="TWP53338.1"/>
    <property type="molecule type" value="Genomic_DNA"/>
</dbReference>
<dbReference type="Gene3D" id="3.40.50.1820">
    <property type="entry name" value="alpha/beta hydrolase"/>
    <property type="match status" value="1"/>
</dbReference>